<gene>
    <name evidence="2" type="ORF">HF086_013876</name>
</gene>
<protein>
    <submittedName>
        <fullName evidence="2">Uncharacterized protein</fullName>
    </submittedName>
</protein>
<evidence type="ECO:0000256" key="1">
    <source>
        <dbReference type="SAM" id="MobiDB-lite"/>
    </source>
</evidence>
<organism evidence="2 3">
    <name type="scientific">Spodoptera exigua</name>
    <name type="common">Beet armyworm</name>
    <name type="synonym">Noctua fulgens</name>
    <dbReference type="NCBI Taxonomy" id="7107"/>
    <lineage>
        <taxon>Eukaryota</taxon>
        <taxon>Metazoa</taxon>
        <taxon>Ecdysozoa</taxon>
        <taxon>Arthropoda</taxon>
        <taxon>Hexapoda</taxon>
        <taxon>Insecta</taxon>
        <taxon>Pterygota</taxon>
        <taxon>Neoptera</taxon>
        <taxon>Endopterygota</taxon>
        <taxon>Lepidoptera</taxon>
        <taxon>Glossata</taxon>
        <taxon>Ditrysia</taxon>
        <taxon>Noctuoidea</taxon>
        <taxon>Noctuidae</taxon>
        <taxon>Amphipyrinae</taxon>
        <taxon>Spodoptera</taxon>
    </lineage>
</organism>
<reference evidence="2" key="1">
    <citation type="journal article" date="2021" name="G3 (Bethesda)">
        <title>Genome and transcriptome analysis of the beet armyworm Spodoptera exigua reveals targets for pest control. .</title>
        <authorList>
            <person name="Simon S."/>
            <person name="Breeschoten T."/>
            <person name="Jansen H.J."/>
            <person name="Dirks R.P."/>
            <person name="Schranz M.E."/>
            <person name="Ros V.I.D."/>
        </authorList>
    </citation>
    <scope>NUCLEOTIDE SEQUENCE</scope>
    <source>
        <strain evidence="2">TB_SE_WUR_2020</strain>
    </source>
</reference>
<accession>A0A922MH24</accession>
<comment type="caution">
    <text evidence="2">The sequence shown here is derived from an EMBL/GenBank/DDBJ whole genome shotgun (WGS) entry which is preliminary data.</text>
</comment>
<dbReference type="EMBL" id="JACEFF010000451">
    <property type="protein sequence ID" value="KAH9637060.1"/>
    <property type="molecule type" value="Genomic_DNA"/>
</dbReference>
<dbReference type="Proteomes" id="UP000814243">
    <property type="component" value="Unassembled WGS sequence"/>
</dbReference>
<sequence length="192" mass="21808">MLKLFIIENGGPPLMGRTWIKHLKLGIFECHNIIDSDSVAKALREEFPDVFAEGLGTFRSPVSLHLKDETPNGQKWTEGTVVRRESPVSYTVKSQDGRVHKRHIDQILTNKHPKSRFSLSKVQEEACNQPVAEPILAPDTDQDDQGVEEWQLAEESPTSRTLSDRCDEAPSTPTNRAYRRAALRCMEKLRQM</sequence>
<evidence type="ECO:0000313" key="3">
    <source>
        <dbReference type="Proteomes" id="UP000814243"/>
    </source>
</evidence>
<feature type="region of interest" description="Disordered" evidence="1">
    <location>
        <begin position="134"/>
        <end position="175"/>
    </location>
</feature>
<evidence type="ECO:0000313" key="2">
    <source>
        <dbReference type="EMBL" id="KAH9637060.1"/>
    </source>
</evidence>
<dbReference type="AlphaFoldDB" id="A0A922MH24"/>
<proteinExistence type="predicted"/>
<name>A0A922MH24_SPOEX</name>